<dbReference type="AlphaFoldDB" id="A0AAD5CWR4"/>
<evidence type="ECO:0000313" key="2">
    <source>
        <dbReference type="Proteomes" id="UP001206925"/>
    </source>
</evidence>
<keyword evidence="2" id="KW-1185">Reference proteome</keyword>
<proteinExistence type="predicted"/>
<reference evidence="1" key="1">
    <citation type="submission" date="2022-06" db="EMBL/GenBank/DDBJ databases">
        <title>Uncovering the hologenomic basis of an extraordinary plant invasion.</title>
        <authorList>
            <person name="Bieker V.C."/>
            <person name="Martin M.D."/>
            <person name="Gilbert T."/>
            <person name="Hodgins K."/>
            <person name="Battlay P."/>
            <person name="Petersen B."/>
            <person name="Wilson J."/>
        </authorList>
    </citation>
    <scope>NUCLEOTIDE SEQUENCE</scope>
    <source>
        <strain evidence="1">AA19_3_7</strain>
        <tissue evidence="1">Leaf</tissue>
    </source>
</reference>
<dbReference type="Proteomes" id="UP001206925">
    <property type="component" value="Unassembled WGS sequence"/>
</dbReference>
<protein>
    <submittedName>
        <fullName evidence="1">Uncharacterized protein</fullName>
    </submittedName>
</protein>
<gene>
    <name evidence="1" type="ORF">M8C21_025911</name>
</gene>
<accession>A0AAD5CWR4</accession>
<name>A0AAD5CWR4_AMBAR</name>
<organism evidence="1 2">
    <name type="scientific">Ambrosia artemisiifolia</name>
    <name type="common">Common ragweed</name>
    <dbReference type="NCBI Taxonomy" id="4212"/>
    <lineage>
        <taxon>Eukaryota</taxon>
        <taxon>Viridiplantae</taxon>
        <taxon>Streptophyta</taxon>
        <taxon>Embryophyta</taxon>
        <taxon>Tracheophyta</taxon>
        <taxon>Spermatophyta</taxon>
        <taxon>Magnoliopsida</taxon>
        <taxon>eudicotyledons</taxon>
        <taxon>Gunneridae</taxon>
        <taxon>Pentapetalae</taxon>
        <taxon>asterids</taxon>
        <taxon>campanulids</taxon>
        <taxon>Asterales</taxon>
        <taxon>Asteraceae</taxon>
        <taxon>Asteroideae</taxon>
        <taxon>Heliantheae alliance</taxon>
        <taxon>Heliantheae</taxon>
        <taxon>Ambrosia</taxon>
    </lineage>
</organism>
<comment type="caution">
    <text evidence="1">The sequence shown here is derived from an EMBL/GenBank/DDBJ whole genome shotgun (WGS) entry which is preliminary data.</text>
</comment>
<sequence length="198" mass="22276">TSLRLPHHLPFNSLPFTNPGPYKSHKNTTVQHPNGYTCLPIIYTSGSMAIARSMCTVLLISSWAKKTVSYRQIYPTVFSDKYAFHLSKHKVDNPHAADTAWPEDVLEQLSSDNFLEQQGFCSAQLSSHPKLYKGQLENGIRYLILPTKVPQNSSSMILAELAMEADLPNDVLSIVNVTNFSWYHPTQVSSINDNDMYT</sequence>
<feature type="non-terminal residue" evidence="1">
    <location>
        <position position="198"/>
    </location>
</feature>
<evidence type="ECO:0000313" key="1">
    <source>
        <dbReference type="EMBL" id="KAI7749768.1"/>
    </source>
</evidence>
<dbReference type="EMBL" id="JAMZMK010006279">
    <property type="protein sequence ID" value="KAI7749768.1"/>
    <property type="molecule type" value="Genomic_DNA"/>
</dbReference>